<evidence type="ECO:0000256" key="4">
    <source>
        <dbReference type="ARBA" id="ARBA00022989"/>
    </source>
</evidence>
<keyword evidence="9" id="KW-1185">Reference proteome</keyword>
<dbReference type="RefSeq" id="WP_141817033.1">
    <property type="nucleotide sequence ID" value="NZ_BAAAIL010000003.1"/>
</dbReference>
<keyword evidence="3 6" id="KW-0812">Transmembrane</keyword>
<dbReference type="EMBL" id="VFPU01000001">
    <property type="protein sequence ID" value="TQM95248.1"/>
    <property type="molecule type" value="Genomic_DNA"/>
</dbReference>
<feature type="transmembrane region" description="Helical" evidence="6">
    <location>
        <begin position="200"/>
        <end position="220"/>
    </location>
</feature>
<dbReference type="OrthoDB" id="161250at2"/>
<dbReference type="PANTHER" id="PTHR30294">
    <property type="entry name" value="MEMBRANE COMPONENT OF ABC TRANSPORTER YHHJ-RELATED"/>
    <property type="match status" value="1"/>
</dbReference>
<feature type="transmembrane region" description="Helical" evidence="6">
    <location>
        <begin position="21"/>
        <end position="40"/>
    </location>
</feature>
<feature type="transmembrane region" description="Helical" evidence="6">
    <location>
        <begin position="241"/>
        <end position="267"/>
    </location>
</feature>
<evidence type="ECO:0000256" key="6">
    <source>
        <dbReference type="SAM" id="Phobius"/>
    </source>
</evidence>
<evidence type="ECO:0000256" key="5">
    <source>
        <dbReference type="ARBA" id="ARBA00023136"/>
    </source>
</evidence>
<dbReference type="PANTHER" id="PTHR30294:SF29">
    <property type="entry name" value="MULTIDRUG ABC TRANSPORTER PERMEASE YBHS-RELATED"/>
    <property type="match status" value="1"/>
</dbReference>
<evidence type="ECO:0000313" key="8">
    <source>
        <dbReference type="EMBL" id="TQM95248.1"/>
    </source>
</evidence>
<dbReference type="Pfam" id="PF12698">
    <property type="entry name" value="ABC2_membrane_3"/>
    <property type="match status" value="1"/>
</dbReference>
<comment type="subcellular location">
    <subcellularLocation>
        <location evidence="1">Cell membrane</location>
        <topology evidence="1">Multi-pass membrane protein</topology>
    </subcellularLocation>
</comment>
<organism evidence="8 9">
    <name type="scientific">Ornithinimicrobium humiphilum</name>
    <dbReference type="NCBI Taxonomy" id="125288"/>
    <lineage>
        <taxon>Bacteria</taxon>
        <taxon>Bacillati</taxon>
        <taxon>Actinomycetota</taxon>
        <taxon>Actinomycetes</taxon>
        <taxon>Micrococcales</taxon>
        <taxon>Ornithinimicrobiaceae</taxon>
        <taxon>Ornithinimicrobium</taxon>
    </lineage>
</organism>
<evidence type="ECO:0000256" key="2">
    <source>
        <dbReference type="ARBA" id="ARBA00022475"/>
    </source>
</evidence>
<feature type="transmembrane region" description="Helical" evidence="6">
    <location>
        <begin position="362"/>
        <end position="383"/>
    </location>
</feature>
<feature type="domain" description="ABC-2 type transporter transmembrane" evidence="7">
    <location>
        <begin position="24"/>
        <end position="382"/>
    </location>
</feature>
<name>A0A543KJK2_9MICO</name>
<dbReference type="InterPro" id="IPR051449">
    <property type="entry name" value="ABC-2_transporter_component"/>
</dbReference>
<evidence type="ECO:0000313" key="9">
    <source>
        <dbReference type="Proteomes" id="UP000315133"/>
    </source>
</evidence>
<protein>
    <submittedName>
        <fullName evidence="8">ABC-2 type transport system permease protein</fullName>
    </submittedName>
</protein>
<evidence type="ECO:0000256" key="1">
    <source>
        <dbReference type="ARBA" id="ARBA00004651"/>
    </source>
</evidence>
<gene>
    <name evidence="8" type="ORF">FB476_0087</name>
</gene>
<feature type="transmembrane region" description="Helical" evidence="6">
    <location>
        <begin position="313"/>
        <end position="330"/>
    </location>
</feature>
<dbReference type="Proteomes" id="UP000315133">
    <property type="component" value="Unassembled WGS sequence"/>
</dbReference>
<evidence type="ECO:0000256" key="3">
    <source>
        <dbReference type="ARBA" id="ARBA00022692"/>
    </source>
</evidence>
<feature type="transmembrane region" description="Helical" evidence="6">
    <location>
        <begin position="279"/>
        <end position="301"/>
    </location>
</feature>
<sequence>MRQVLVMVATDLRRHVRNLSAVMYAVVVPLALIYVMNLLIGGVEDIEISPVTVAVAVPEGDQLAAVVPAVLEEAGAGLGVTVRAAGPEEVAGLVDAGTVGVGVVVPGGFAGDLRAGRGPEVQVTLADGLGLEGTVVTSIVEGTLAELTAGARVATAAADLGVPPDQTAGLARSLAEAVPEVAWSEGRAADEQLSLAENIVAGQAGMFLFFTVGFGVLALVNEREQGTLRRLLSMPLRPWTVVTAKGLSSFVLGLVSMTVLLTVSSLLFDEVGFGSVPAVALLVVLVVAAATSLTFVVATLARSAEQANIAQSIVAVALGMFGGAFFQLNLSGPLGGLLLANPVTAFTRGLGITSGGGGVADLGMPVAVLLGFTAACLALAWLLPGRKELL</sequence>
<reference evidence="8 9" key="1">
    <citation type="submission" date="2019-06" db="EMBL/GenBank/DDBJ databases">
        <title>Sequencing the genomes of 1000 actinobacteria strains.</title>
        <authorList>
            <person name="Klenk H.-P."/>
        </authorList>
    </citation>
    <scope>NUCLEOTIDE SEQUENCE [LARGE SCALE GENOMIC DNA]</scope>
    <source>
        <strain evidence="8 9">DSM 12362</strain>
    </source>
</reference>
<dbReference type="InterPro" id="IPR013525">
    <property type="entry name" value="ABC2_TM"/>
</dbReference>
<keyword evidence="4 6" id="KW-1133">Transmembrane helix</keyword>
<keyword evidence="5 6" id="KW-0472">Membrane</keyword>
<comment type="caution">
    <text evidence="8">The sequence shown here is derived from an EMBL/GenBank/DDBJ whole genome shotgun (WGS) entry which is preliminary data.</text>
</comment>
<dbReference type="AlphaFoldDB" id="A0A543KJK2"/>
<dbReference type="GO" id="GO:0140359">
    <property type="term" value="F:ABC-type transporter activity"/>
    <property type="evidence" value="ECO:0007669"/>
    <property type="project" value="InterPro"/>
</dbReference>
<evidence type="ECO:0000259" key="7">
    <source>
        <dbReference type="Pfam" id="PF12698"/>
    </source>
</evidence>
<keyword evidence="2" id="KW-1003">Cell membrane</keyword>
<dbReference type="GO" id="GO:0005886">
    <property type="term" value="C:plasma membrane"/>
    <property type="evidence" value="ECO:0007669"/>
    <property type="project" value="UniProtKB-SubCell"/>
</dbReference>
<proteinExistence type="predicted"/>
<accession>A0A543KJK2</accession>